<keyword evidence="4" id="KW-1185">Reference proteome</keyword>
<evidence type="ECO:0000256" key="2">
    <source>
        <dbReference type="SAM" id="MobiDB-lite"/>
    </source>
</evidence>
<feature type="compositionally biased region" description="Basic and acidic residues" evidence="2">
    <location>
        <begin position="1"/>
        <end position="23"/>
    </location>
</feature>
<gene>
    <name evidence="3" type="ORF">PEVE_00030902</name>
</gene>
<dbReference type="EMBL" id="CALNXI010000044">
    <property type="protein sequence ID" value="CAH3016630.1"/>
    <property type="molecule type" value="Genomic_DNA"/>
</dbReference>
<accession>A0ABN8LHT9</accession>
<reference evidence="3 4" key="1">
    <citation type="submission" date="2022-05" db="EMBL/GenBank/DDBJ databases">
        <authorList>
            <consortium name="Genoscope - CEA"/>
            <person name="William W."/>
        </authorList>
    </citation>
    <scope>NUCLEOTIDE SEQUENCE [LARGE SCALE GENOMIC DNA]</scope>
</reference>
<organism evidence="3 4">
    <name type="scientific">Porites evermanni</name>
    <dbReference type="NCBI Taxonomy" id="104178"/>
    <lineage>
        <taxon>Eukaryota</taxon>
        <taxon>Metazoa</taxon>
        <taxon>Cnidaria</taxon>
        <taxon>Anthozoa</taxon>
        <taxon>Hexacorallia</taxon>
        <taxon>Scleractinia</taxon>
        <taxon>Fungiina</taxon>
        <taxon>Poritidae</taxon>
        <taxon>Porites</taxon>
    </lineage>
</organism>
<comment type="similarity">
    <text evidence="1">Belongs to the dynein light chain Tctex-type family.</text>
</comment>
<evidence type="ECO:0000313" key="4">
    <source>
        <dbReference type="Proteomes" id="UP001159427"/>
    </source>
</evidence>
<feature type="compositionally biased region" description="Low complexity" evidence="2">
    <location>
        <begin position="47"/>
        <end position="60"/>
    </location>
</feature>
<dbReference type="Proteomes" id="UP001159427">
    <property type="component" value="Unassembled WGS sequence"/>
</dbReference>
<feature type="compositionally biased region" description="Basic and acidic residues" evidence="2">
    <location>
        <begin position="62"/>
        <end position="83"/>
    </location>
</feature>
<dbReference type="PANTHER" id="PTHR21255:SF65">
    <property type="entry name" value="TCTEX1 DOMAIN-CONTAINING PROTEIN 2"/>
    <property type="match status" value="1"/>
</dbReference>
<dbReference type="CDD" id="cd21458">
    <property type="entry name" value="DLC-like_TCTEX1D1"/>
    <property type="match status" value="1"/>
</dbReference>
<name>A0ABN8LHT9_9CNID</name>
<dbReference type="PANTHER" id="PTHR21255">
    <property type="entry name" value="T-COMPLEX-ASSOCIATED-TESTIS-EXPRESSED 1/ DYNEIN LIGHT CHAIN"/>
    <property type="match status" value="1"/>
</dbReference>
<sequence length="187" mass="20807">MSSEVSRSEATETPKDSKTEKAAKNLKPTKGKAELAPGGVSKTRPPSSVSVSQSMATSFSRQDVRRGPEVVKENTYKTAPDRKFPEGDVRGILKEILTERLAEAKYDAEKCRQLSKTISDEVKDRVKHLNIQRYKIICLVHIGQLGNQAMRIGSRCLWDTNVDTFASFQFKNGSLFAAAVVYGVYFE</sequence>
<dbReference type="InterPro" id="IPR005334">
    <property type="entry name" value="Tctex-1-like"/>
</dbReference>
<dbReference type="Pfam" id="PF03645">
    <property type="entry name" value="Tctex-1"/>
    <property type="match status" value="1"/>
</dbReference>
<feature type="region of interest" description="Disordered" evidence="2">
    <location>
        <begin position="1"/>
        <end position="83"/>
    </location>
</feature>
<dbReference type="Gene3D" id="3.30.1140.40">
    <property type="entry name" value="Tctex-1"/>
    <property type="match status" value="1"/>
</dbReference>
<comment type="caution">
    <text evidence="3">The sequence shown here is derived from an EMBL/GenBank/DDBJ whole genome shotgun (WGS) entry which is preliminary data.</text>
</comment>
<protein>
    <submittedName>
        <fullName evidence="3">Uncharacterized protein</fullName>
    </submittedName>
</protein>
<evidence type="ECO:0000313" key="3">
    <source>
        <dbReference type="EMBL" id="CAH3016630.1"/>
    </source>
</evidence>
<dbReference type="InterPro" id="IPR038586">
    <property type="entry name" value="Tctex-1-like_sf"/>
</dbReference>
<proteinExistence type="inferred from homology"/>
<evidence type="ECO:0000256" key="1">
    <source>
        <dbReference type="ARBA" id="ARBA00005361"/>
    </source>
</evidence>